<evidence type="ECO:0008006" key="3">
    <source>
        <dbReference type="Google" id="ProtNLM"/>
    </source>
</evidence>
<dbReference type="EMBL" id="BGPR01000062">
    <property type="protein sequence ID" value="GBL88876.1"/>
    <property type="molecule type" value="Genomic_DNA"/>
</dbReference>
<sequence length="150" mass="17477">MLSPVTLRFKILMQDCWRAKLSWDAELSDELEKKFLKLKRDLTYINKLKISRRLEINPKVRSNLSFHVFCDASQLAYACCIYLRSENEEGVSCGLVQSRSRVAPLKRVTVSRLKLLACTIGIRLMKTVKRDLNMEDVISFYWTDSMNALH</sequence>
<dbReference type="Pfam" id="PF05380">
    <property type="entry name" value="Peptidase_A17"/>
    <property type="match status" value="1"/>
</dbReference>
<protein>
    <recommendedName>
        <fullName evidence="3">Reverse transcriptase/retrotransposon-derived protein RNase H-like domain-containing protein</fullName>
    </recommendedName>
</protein>
<dbReference type="AlphaFoldDB" id="A0A4Y2BC62"/>
<gene>
    <name evidence="1" type="ORF">AVEN_158980_1</name>
</gene>
<dbReference type="Proteomes" id="UP000499080">
    <property type="component" value="Unassembled WGS sequence"/>
</dbReference>
<proteinExistence type="predicted"/>
<dbReference type="InterPro" id="IPR008042">
    <property type="entry name" value="Retrotrans_Pao"/>
</dbReference>
<name>A0A4Y2BC62_ARAVE</name>
<dbReference type="OrthoDB" id="6433809at2759"/>
<keyword evidence="2" id="KW-1185">Reference proteome</keyword>
<organism evidence="1 2">
    <name type="scientific">Araneus ventricosus</name>
    <name type="common">Orbweaver spider</name>
    <name type="synonym">Epeira ventricosa</name>
    <dbReference type="NCBI Taxonomy" id="182803"/>
    <lineage>
        <taxon>Eukaryota</taxon>
        <taxon>Metazoa</taxon>
        <taxon>Ecdysozoa</taxon>
        <taxon>Arthropoda</taxon>
        <taxon>Chelicerata</taxon>
        <taxon>Arachnida</taxon>
        <taxon>Araneae</taxon>
        <taxon>Araneomorphae</taxon>
        <taxon>Entelegynae</taxon>
        <taxon>Araneoidea</taxon>
        <taxon>Araneidae</taxon>
        <taxon>Araneus</taxon>
    </lineage>
</organism>
<evidence type="ECO:0000313" key="1">
    <source>
        <dbReference type="EMBL" id="GBL88876.1"/>
    </source>
</evidence>
<accession>A0A4Y2BC62</accession>
<evidence type="ECO:0000313" key="2">
    <source>
        <dbReference type="Proteomes" id="UP000499080"/>
    </source>
</evidence>
<comment type="caution">
    <text evidence="1">The sequence shown here is derived from an EMBL/GenBank/DDBJ whole genome shotgun (WGS) entry which is preliminary data.</text>
</comment>
<reference evidence="1 2" key="1">
    <citation type="journal article" date="2019" name="Sci. Rep.">
        <title>Orb-weaving spider Araneus ventricosus genome elucidates the spidroin gene catalogue.</title>
        <authorList>
            <person name="Kono N."/>
            <person name="Nakamura H."/>
            <person name="Ohtoshi R."/>
            <person name="Moran D.A.P."/>
            <person name="Shinohara A."/>
            <person name="Yoshida Y."/>
            <person name="Fujiwara M."/>
            <person name="Mori M."/>
            <person name="Tomita M."/>
            <person name="Arakawa K."/>
        </authorList>
    </citation>
    <scope>NUCLEOTIDE SEQUENCE [LARGE SCALE GENOMIC DNA]</scope>
</reference>
<dbReference type="PANTHER" id="PTHR47331">
    <property type="entry name" value="PHD-TYPE DOMAIN-CONTAINING PROTEIN"/>
    <property type="match status" value="1"/>
</dbReference>